<dbReference type="InterPro" id="IPR058240">
    <property type="entry name" value="rSAM_sf"/>
</dbReference>
<reference evidence="8" key="1">
    <citation type="submission" date="2022-04" db="EMBL/GenBank/DDBJ databases">
        <title>Roseibium sp. CAU 1639 isolated from mud.</title>
        <authorList>
            <person name="Kim W."/>
        </authorList>
    </citation>
    <scope>NUCLEOTIDE SEQUENCE</scope>
    <source>
        <strain evidence="8">CAU 1639</strain>
    </source>
</reference>
<evidence type="ECO:0000313" key="8">
    <source>
        <dbReference type="EMBL" id="MCK7615575.1"/>
    </source>
</evidence>
<evidence type="ECO:0000256" key="1">
    <source>
        <dbReference type="ARBA" id="ARBA00001966"/>
    </source>
</evidence>
<feature type="domain" description="B12-binding" evidence="6">
    <location>
        <begin position="9"/>
        <end position="145"/>
    </location>
</feature>
<dbReference type="PROSITE" id="PS51918">
    <property type="entry name" value="RADICAL_SAM"/>
    <property type="match status" value="1"/>
</dbReference>
<dbReference type="SFLD" id="SFLDS00029">
    <property type="entry name" value="Radical_SAM"/>
    <property type="match status" value="1"/>
</dbReference>
<dbReference type="SFLD" id="SFLDG01082">
    <property type="entry name" value="B12-binding_domain_containing"/>
    <property type="match status" value="1"/>
</dbReference>
<dbReference type="InterPro" id="IPR007197">
    <property type="entry name" value="rSAM"/>
</dbReference>
<keyword evidence="2" id="KW-0949">S-adenosyl-L-methionine</keyword>
<sequence length="531" mass="60496">MRILIVNPPHTAIGSRIPDDHLPPLGLLSIAGPLIDDGHHVELLDAEFGPMSVEETVERIAASGCDLLLLGHSGSTSAHPTVAEIAQLAKLVCPGLKIIYGGVFPTYHWREILAKEPQFDVIVRGEGEETCRQLVTALDEGRALATVNGLAYRHGGKVVSTPPQVMIRDLDHYRIAWELIDFSRYSYWGGKRAVVVQFSRGCPHPCTYCGQRGFWTQWRHRNPEIFAAEIAWLHRAHGVEVFNFADENPTSSKRMWRRFLDALIAEDIDITLVGSTRADDIVRDRDQLHLYKKAGVERFLMGMEHTDQTVLSKIRKGGSTSTDREAIKLMRAHGMLSMATWVVGFEEERDRDYLRVLRLLLAYDPDQIQSLYVTPHRWTPLFADIGHRRVIQLDQRKWDYKHQVLATRHVPPWRVFLWVKAIEFIVQSRPKALLRLLTMRDPKLKHAHRWYYQMGRRVWFHELFGFLFRDRRVRNGPTVTEFWGASRDGEDALARKGAEPLASPGQPSLKAVGLGQITCSTTSSQKTSSLV</sequence>
<dbReference type="EMBL" id="JALNMJ010000027">
    <property type="protein sequence ID" value="MCK7615575.1"/>
    <property type="molecule type" value="Genomic_DNA"/>
</dbReference>
<feature type="domain" description="Radical SAM core" evidence="7">
    <location>
        <begin position="188"/>
        <end position="408"/>
    </location>
</feature>
<accession>A0ABT0H1K9</accession>
<name>A0ABT0H1K9_9HYPH</name>
<keyword evidence="9" id="KW-1185">Reference proteome</keyword>
<evidence type="ECO:0000256" key="3">
    <source>
        <dbReference type="ARBA" id="ARBA00022723"/>
    </source>
</evidence>
<dbReference type="NCBIfam" id="TIGR02026">
    <property type="entry name" value="BchE"/>
    <property type="match status" value="1"/>
</dbReference>
<dbReference type="InterPro" id="IPR051198">
    <property type="entry name" value="BchE-like"/>
</dbReference>
<organism evidence="8 9">
    <name type="scientific">Roseibium sediminicola</name>
    <dbReference type="NCBI Taxonomy" id="2933272"/>
    <lineage>
        <taxon>Bacteria</taxon>
        <taxon>Pseudomonadati</taxon>
        <taxon>Pseudomonadota</taxon>
        <taxon>Alphaproteobacteria</taxon>
        <taxon>Hyphomicrobiales</taxon>
        <taxon>Stappiaceae</taxon>
        <taxon>Roseibium</taxon>
    </lineage>
</organism>
<keyword evidence="5" id="KW-0411">Iron-sulfur</keyword>
<dbReference type="InterPro" id="IPR006638">
    <property type="entry name" value="Elp3/MiaA/NifB-like_rSAM"/>
</dbReference>
<dbReference type="InterPro" id="IPR013785">
    <property type="entry name" value="Aldolase_TIM"/>
</dbReference>
<comment type="cofactor">
    <cofactor evidence="1">
        <name>[4Fe-4S] cluster</name>
        <dbReference type="ChEBI" id="CHEBI:49883"/>
    </cofactor>
</comment>
<evidence type="ECO:0000256" key="4">
    <source>
        <dbReference type="ARBA" id="ARBA00023004"/>
    </source>
</evidence>
<dbReference type="Proteomes" id="UP001431221">
    <property type="component" value="Unassembled WGS sequence"/>
</dbReference>
<proteinExistence type="predicted"/>
<evidence type="ECO:0000256" key="5">
    <source>
        <dbReference type="ARBA" id="ARBA00023014"/>
    </source>
</evidence>
<dbReference type="PANTHER" id="PTHR43409:SF13">
    <property type="entry name" value="ANAEROBIC MAGNESIUM-PROTOPORPHYRIN IX MONOMETHYL ESTER CYCLASE"/>
    <property type="match status" value="1"/>
</dbReference>
<dbReference type="SFLD" id="SFLDG01123">
    <property type="entry name" value="methyltransferase_(Class_B)"/>
    <property type="match status" value="1"/>
</dbReference>
<dbReference type="CDD" id="cd02068">
    <property type="entry name" value="radical_SAM_B12_BD"/>
    <property type="match status" value="1"/>
</dbReference>
<evidence type="ECO:0000256" key="2">
    <source>
        <dbReference type="ARBA" id="ARBA00022691"/>
    </source>
</evidence>
<evidence type="ECO:0000259" key="6">
    <source>
        <dbReference type="PROSITE" id="PS51332"/>
    </source>
</evidence>
<dbReference type="Gene3D" id="3.40.50.280">
    <property type="entry name" value="Cobalamin-binding domain"/>
    <property type="match status" value="1"/>
</dbReference>
<dbReference type="CDD" id="cd01335">
    <property type="entry name" value="Radical_SAM"/>
    <property type="match status" value="1"/>
</dbReference>
<dbReference type="SUPFAM" id="SSF102114">
    <property type="entry name" value="Radical SAM enzymes"/>
    <property type="match status" value="1"/>
</dbReference>
<dbReference type="Pfam" id="PF04055">
    <property type="entry name" value="Radical_SAM"/>
    <property type="match status" value="1"/>
</dbReference>
<dbReference type="PROSITE" id="PS51332">
    <property type="entry name" value="B12_BINDING"/>
    <property type="match status" value="1"/>
</dbReference>
<protein>
    <submittedName>
        <fullName evidence="8">Magnesium-protoporphyrin IX monomethyl ester anaerobic oxidative cyclase</fullName>
    </submittedName>
</protein>
<gene>
    <name evidence="8" type="primary">bchE</name>
    <name evidence="8" type="ORF">M0H32_25675</name>
</gene>
<comment type="caution">
    <text evidence="8">The sequence shown here is derived from an EMBL/GenBank/DDBJ whole genome shotgun (WGS) entry which is preliminary data.</text>
</comment>
<evidence type="ECO:0000259" key="7">
    <source>
        <dbReference type="PROSITE" id="PS51918"/>
    </source>
</evidence>
<dbReference type="SMART" id="SM00729">
    <property type="entry name" value="Elp3"/>
    <property type="match status" value="1"/>
</dbReference>
<dbReference type="Pfam" id="PF02310">
    <property type="entry name" value="B12-binding"/>
    <property type="match status" value="1"/>
</dbReference>
<keyword evidence="3" id="KW-0479">Metal-binding</keyword>
<keyword evidence="4" id="KW-0408">Iron</keyword>
<dbReference type="RefSeq" id="WP_248159259.1">
    <property type="nucleotide sequence ID" value="NZ_JALNMJ010000027.1"/>
</dbReference>
<dbReference type="Gene3D" id="3.20.20.70">
    <property type="entry name" value="Aldolase class I"/>
    <property type="match status" value="1"/>
</dbReference>
<dbReference type="InterPro" id="IPR034466">
    <property type="entry name" value="Methyltransferase_Class_B"/>
</dbReference>
<dbReference type="PANTHER" id="PTHR43409">
    <property type="entry name" value="ANAEROBIC MAGNESIUM-PROTOPORPHYRIN IX MONOMETHYL ESTER CYCLASE-RELATED"/>
    <property type="match status" value="1"/>
</dbReference>
<evidence type="ECO:0000313" key="9">
    <source>
        <dbReference type="Proteomes" id="UP001431221"/>
    </source>
</evidence>
<dbReference type="InterPro" id="IPR006158">
    <property type="entry name" value="Cobalamin-bd"/>
</dbReference>